<proteinExistence type="predicted"/>
<comment type="caution">
    <text evidence="1">The sequence shown here is derived from an EMBL/GenBank/DDBJ whole genome shotgun (WGS) entry which is preliminary data.</text>
</comment>
<dbReference type="Proteomes" id="UP000253664">
    <property type="component" value="Unassembled WGS sequence"/>
</dbReference>
<reference evidence="1 2" key="1">
    <citation type="journal article" date="2015" name="BMC Genomics">
        <title>Insights from the genome of Ophiocordyceps polyrhachis-furcata to pathogenicity and host specificity in insect fungi.</title>
        <authorList>
            <person name="Wichadakul D."/>
            <person name="Kobmoo N."/>
            <person name="Ingsriswang S."/>
            <person name="Tangphatsornruang S."/>
            <person name="Chantasingh D."/>
            <person name="Luangsa-ard J.J."/>
            <person name="Eurwilaichitr L."/>
        </authorList>
    </citation>
    <scope>NUCLEOTIDE SEQUENCE [LARGE SCALE GENOMIC DNA]</scope>
    <source>
        <strain evidence="1 2">BCC 54312</strain>
    </source>
</reference>
<organism evidence="1 2">
    <name type="scientific">Ophiocordyceps polyrhachis-furcata BCC 54312</name>
    <dbReference type="NCBI Taxonomy" id="1330021"/>
    <lineage>
        <taxon>Eukaryota</taxon>
        <taxon>Fungi</taxon>
        <taxon>Dikarya</taxon>
        <taxon>Ascomycota</taxon>
        <taxon>Pezizomycotina</taxon>
        <taxon>Sordariomycetes</taxon>
        <taxon>Hypocreomycetidae</taxon>
        <taxon>Hypocreales</taxon>
        <taxon>Ophiocordycipitaceae</taxon>
        <taxon>Ophiocordyceps</taxon>
    </lineage>
</organism>
<sequence>MGMADTHLPFPLRQPAKEPAVMLISFTSRHRIMNRRWLEITWRLFVLTTALHTKNYLLLTIQSKSAAATIHPF</sequence>
<accession>A0A367L4M2</accession>
<keyword evidence="2" id="KW-1185">Reference proteome</keyword>
<name>A0A367L4M2_9HYPO</name>
<dbReference type="EMBL" id="LKCN02000015">
    <property type="protein sequence ID" value="RCI09361.1"/>
    <property type="molecule type" value="Genomic_DNA"/>
</dbReference>
<protein>
    <submittedName>
        <fullName evidence="1">Uncharacterized protein</fullName>
    </submittedName>
</protein>
<dbReference type="AlphaFoldDB" id="A0A367L4M2"/>
<gene>
    <name evidence="1" type="ORF">L249_3765</name>
</gene>
<evidence type="ECO:0000313" key="2">
    <source>
        <dbReference type="Proteomes" id="UP000253664"/>
    </source>
</evidence>
<evidence type="ECO:0000313" key="1">
    <source>
        <dbReference type="EMBL" id="RCI09361.1"/>
    </source>
</evidence>